<dbReference type="InterPro" id="IPR016024">
    <property type="entry name" value="ARM-type_fold"/>
</dbReference>
<dbReference type="EMBL" id="JABFUD020000010">
    <property type="protein sequence ID" value="KAI5074264.1"/>
    <property type="molecule type" value="Genomic_DNA"/>
</dbReference>
<dbReference type="PANTHER" id="PTHR10257:SF3">
    <property type="entry name" value="SERINE_THREONINE-PROTEIN PHOSPHATASE 2A 56 KDA REGULATORY SUBUNIT GAMMA ISOFORM"/>
    <property type="match status" value="1"/>
</dbReference>
<reference evidence="1" key="1">
    <citation type="submission" date="2021-01" db="EMBL/GenBank/DDBJ databases">
        <title>Adiantum capillus-veneris genome.</title>
        <authorList>
            <person name="Fang Y."/>
            <person name="Liao Q."/>
        </authorList>
    </citation>
    <scope>NUCLEOTIDE SEQUENCE</scope>
    <source>
        <strain evidence="1">H3</strain>
        <tissue evidence="1">Leaf</tissue>
    </source>
</reference>
<dbReference type="InterPro" id="IPR011989">
    <property type="entry name" value="ARM-like"/>
</dbReference>
<dbReference type="AlphaFoldDB" id="A0A9D4UUZ7"/>
<accession>A0A9D4UUZ7</accession>
<dbReference type="SUPFAM" id="SSF48371">
    <property type="entry name" value="ARM repeat"/>
    <property type="match status" value="1"/>
</dbReference>
<evidence type="ECO:0000313" key="2">
    <source>
        <dbReference type="Proteomes" id="UP000886520"/>
    </source>
</evidence>
<name>A0A9D4UUZ7_ADICA</name>
<dbReference type="Proteomes" id="UP000886520">
    <property type="component" value="Chromosome 10"/>
</dbReference>
<sequence length="115" mass="13626">MNHMMQVAERALFLWNNDHIVSLAAQNRSVILPVIYSALEKNTRGHWNQAVHSLTLNARKMFLEMDQELFQECKRRYEEEEVKARLAQERRELTWQRLEVVASKSMPSQAVMVRN</sequence>
<organism evidence="1 2">
    <name type="scientific">Adiantum capillus-veneris</name>
    <name type="common">Maidenhair fern</name>
    <dbReference type="NCBI Taxonomy" id="13818"/>
    <lineage>
        <taxon>Eukaryota</taxon>
        <taxon>Viridiplantae</taxon>
        <taxon>Streptophyta</taxon>
        <taxon>Embryophyta</taxon>
        <taxon>Tracheophyta</taxon>
        <taxon>Polypodiopsida</taxon>
        <taxon>Polypodiidae</taxon>
        <taxon>Polypodiales</taxon>
        <taxon>Pteridineae</taxon>
        <taxon>Pteridaceae</taxon>
        <taxon>Vittarioideae</taxon>
        <taxon>Adiantum</taxon>
    </lineage>
</organism>
<protein>
    <submittedName>
        <fullName evidence="1">Uncharacterized protein</fullName>
    </submittedName>
</protein>
<comment type="caution">
    <text evidence="1">The sequence shown here is derived from an EMBL/GenBank/DDBJ whole genome shotgun (WGS) entry which is preliminary data.</text>
</comment>
<dbReference type="Pfam" id="PF01603">
    <property type="entry name" value="B56"/>
    <property type="match status" value="1"/>
</dbReference>
<keyword evidence="2" id="KW-1185">Reference proteome</keyword>
<dbReference type="InterPro" id="IPR002554">
    <property type="entry name" value="PP2A_B56"/>
</dbReference>
<proteinExistence type="predicted"/>
<dbReference type="OrthoDB" id="10264446at2759"/>
<dbReference type="Gene3D" id="1.25.10.10">
    <property type="entry name" value="Leucine-rich Repeat Variant"/>
    <property type="match status" value="1"/>
</dbReference>
<dbReference type="PANTHER" id="PTHR10257">
    <property type="entry name" value="SERINE/THREONINE PROTEIN PHOSPHATASE 2A PP2A REGULATORY SUBUNIT B"/>
    <property type="match status" value="1"/>
</dbReference>
<gene>
    <name evidence="1" type="ORF">GOP47_0010225</name>
</gene>
<dbReference type="GO" id="GO:0000159">
    <property type="term" value="C:protein phosphatase type 2A complex"/>
    <property type="evidence" value="ECO:0007669"/>
    <property type="project" value="InterPro"/>
</dbReference>
<dbReference type="GO" id="GO:0007165">
    <property type="term" value="P:signal transduction"/>
    <property type="evidence" value="ECO:0007669"/>
    <property type="project" value="InterPro"/>
</dbReference>
<evidence type="ECO:0000313" key="1">
    <source>
        <dbReference type="EMBL" id="KAI5074264.1"/>
    </source>
</evidence>
<dbReference type="GO" id="GO:0019888">
    <property type="term" value="F:protein phosphatase regulator activity"/>
    <property type="evidence" value="ECO:0007669"/>
    <property type="project" value="InterPro"/>
</dbReference>